<evidence type="ECO:0000256" key="1">
    <source>
        <dbReference type="SAM" id="MobiDB-lite"/>
    </source>
</evidence>
<dbReference type="AlphaFoldDB" id="A0A6M2DTE4"/>
<feature type="region of interest" description="Disordered" evidence="1">
    <location>
        <begin position="494"/>
        <end position="542"/>
    </location>
</feature>
<organism evidence="3">
    <name type="scientific">Xenopsylla cheopis</name>
    <name type="common">Oriental rat flea</name>
    <name type="synonym">Pulex cheopis</name>
    <dbReference type="NCBI Taxonomy" id="163159"/>
    <lineage>
        <taxon>Eukaryota</taxon>
        <taxon>Metazoa</taxon>
        <taxon>Ecdysozoa</taxon>
        <taxon>Arthropoda</taxon>
        <taxon>Hexapoda</taxon>
        <taxon>Insecta</taxon>
        <taxon>Pterygota</taxon>
        <taxon>Neoptera</taxon>
        <taxon>Endopterygota</taxon>
        <taxon>Siphonaptera</taxon>
        <taxon>Pulicidae</taxon>
        <taxon>Xenopsyllinae</taxon>
        <taxon>Xenopsylla</taxon>
    </lineage>
</organism>
<dbReference type="PANTHER" id="PTHR12550:SF70">
    <property type="entry name" value="JIL-1 ANCHORING AND STABILIZING PROTEIN, ISOFORM A"/>
    <property type="match status" value="1"/>
</dbReference>
<feature type="region of interest" description="Disordered" evidence="1">
    <location>
        <begin position="89"/>
        <end position="184"/>
    </location>
</feature>
<sequence length="558" mass="64383">MPKKLKNANGYNVDDLVFARVRGYPPWPARIVEVGLKYKVIFFGTKETGLIKIEDIFNYEENRESFKKKFSKRKYYQEALSEITVACNTKKRSNHSSPKVESEVQETGENVVTSSKSSDSDQDDEELKAESNTNEHKEETHRDSGNSDSPEVKEEEPKPGTSQSTSKRVLYDSQSPPPKRVKVEPPTSYILDYAYLEDSTLKYERDNIVYTTYTLAELQNIGVQHGYILNSAEVDDFKGDDYTFVDPYSVALIYEPLIHPVVFGLHITKHRPDREQKPLERLEWEAKMINDVQNVVIDLRKNCKNIQEVIDDYYLELTDFEELMGTIKIILTNESLNELQKKTIKRELNILKIVLSIRESVPINIKDETSLVKAHELLRFIREKYMPTFLTVMKHPVIVECFFKLTKYYCKLKLENEDIVDKIKTEATAITNHIRDCIKVRMSDEDFTASFWNTYLTCLKRFRSLINSVCRFDFAALTSLKEYEQKVNDEIKASQNKESLTEDSEGCSKHPTDVAKSSTDDTKNSTDSTKQSTDDTKDSVEKTSTKAEVYIIDSSDEV</sequence>
<dbReference type="InterPro" id="IPR000313">
    <property type="entry name" value="PWWP_dom"/>
</dbReference>
<dbReference type="Gene3D" id="2.30.30.140">
    <property type="match status" value="1"/>
</dbReference>
<protein>
    <submittedName>
        <fullName evidence="3">Putative the pwwp domain part of the hepatoma derived growth factor</fullName>
    </submittedName>
</protein>
<feature type="domain" description="PWWP" evidence="2">
    <location>
        <begin position="13"/>
        <end position="62"/>
    </location>
</feature>
<name>A0A6M2DTE4_XENCH</name>
<feature type="compositionally biased region" description="Polar residues" evidence="1">
    <location>
        <begin position="95"/>
        <end position="113"/>
    </location>
</feature>
<evidence type="ECO:0000259" key="2">
    <source>
        <dbReference type="PROSITE" id="PS50812"/>
    </source>
</evidence>
<dbReference type="EMBL" id="GIIL01005686">
    <property type="protein sequence ID" value="NOV49412.1"/>
    <property type="molecule type" value="Transcribed_RNA"/>
</dbReference>
<accession>A0A6M2DTE4</accession>
<feature type="compositionally biased region" description="Basic and acidic residues" evidence="1">
    <location>
        <begin position="506"/>
        <end position="524"/>
    </location>
</feature>
<dbReference type="Pfam" id="PF00855">
    <property type="entry name" value="PWWP"/>
    <property type="match status" value="1"/>
</dbReference>
<evidence type="ECO:0000313" key="3">
    <source>
        <dbReference type="EMBL" id="NOV49412.1"/>
    </source>
</evidence>
<dbReference type="SUPFAM" id="SSF63748">
    <property type="entry name" value="Tudor/PWWP/MBT"/>
    <property type="match status" value="1"/>
</dbReference>
<feature type="compositionally biased region" description="Basic and acidic residues" evidence="1">
    <location>
        <begin position="133"/>
        <end position="158"/>
    </location>
</feature>
<feature type="compositionally biased region" description="Basic and acidic residues" evidence="1">
    <location>
        <begin position="532"/>
        <end position="542"/>
    </location>
</feature>
<dbReference type="PANTHER" id="PTHR12550">
    <property type="entry name" value="HEPATOMA-DERIVED GROWTH FACTOR-RELATED"/>
    <property type="match status" value="1"/>
</dbReference>
<dbReference type="PROSITE" id="PS50812">
    <property type="entry name" value="PWWP"/>
    <property type="match status" value="1"/>
</dbReference>
<proteinExistence type="predicted"/>
<dbReference type="SMART" id="SM00293">
    <property type="entry name" value="PWWP"/>
    <property type="match status" value="1"/>
</dbReference>
<reference evidence="3" key="1">
    <citation type="submission" date="2020-03" db="EMBL/GenBank/DDBJ databases">
        <title>Transcriptomic Profiling of the Digestive Tract of the Rat Flea, Xenopsylla cheopis, Following Blood Feeding and Infection with Yersinia pestis.</title>
        <authorList>
            <person name="Bland D.M."/>
            <person name="Martens C.A."/>
            <person name="Virtaneva K."/>
            <person name="Kanakabandi K."/>
            <person name="Long D."/>
            <person name="Rosenke R."/>
            <person name="Saturday G.A."/>
            <person name="Hoyt F.H."/>
            <person name="Bruno D.P."/>
            <person name="Ribeiro J.M.C."/>
            <person name="Hinnebusch J."/>
        </authorList>
    </citation>
    <scope>NUCLEOTIDE SEQUENCE</scope>
</reference>